<comment type="caution">
    <text evidence="1">The sequence shown here is derived from an EMBL/GenBank/DDBJ whole genome shotgun (WGS) entry which is preliminary data.</text>
</comment>
<dbReference type="Gene3D" id="2.40.260.10">
    <property type="entry name" value="Sortase"/>
    <property type="match status" value="1"/>
</dbReference>
<dbReference type="SUPFAM" id="SSF63817">
    <property type="entry name" value="Sortase"/>
    <property type="match status" value="1"/>
</dbReference>
<sequence length="241" mass="27813">MKMNIRIAGVCILLGIIGYSTYRLLASNQVYQEEQKTHQELLTYKPEPEEQTKAIINQSLLDLQKKNPDVAGWITIPGTGVDYPFLWANDYQTYLRTDINKEPSISGAIFLDYRFDRELAGFKGILFGHSMDNGSMFGSLANYQEREFFQGHQEGTIHLPYENLKLSLVAAMVVQWDDAEVYGVADTKEKKEAFLETLRERNIHGRERVPQDLTQEDRFILLSTCSYVQEEERTVVVFRIQ</sequence>
<reference evidence="1 2" key="1">
    <citation type="journal article" date="2022" name="Genome Biol. Evol.">
        <title>Host diet, physiology and behaviors set the stage for Lachnospiraceae cladogenesis.</title>
        <authorList>
            <person name="Vera-Ponce De Leon A."/>
            <person name="Schneider M."/>
            <person name="Jahnes B.C."/>
            <person name="Sadowski V."/>
            <person name="Camuy-Velez L.A."/>
            <person name="Duan J."/>
            <person name="Sabree Z.L."/>
        </authorList>
    </citation>
    <scope>NUCLEOTIDE SEQUENCE [LARGE SCALE GENOMIC DNA]</scope>
    <source>
        <strain evidence="1 2">PAL113</strain>
    </source>
</reference>
<accession>A0ABT1E9A8</accession>
<dbReference type="InterPro" id="IPR023365">
    <property type="entry name" value="Sortase_dom-sf"/>
</dbReference>
<dbReference type="EMBL" id="JAMZFW010000010">
    <property type="protein sequence ID" value="MCP1102424.1"/>
    <property type="molecule type" value="Genomic_DNA"/>
</dbReference>
<evidence type="ECO:0000313" key="2">
    <source>
        <dbReference type="Proteomes" id="UP001523566"/>
    </source>
</evidence>
<keyword evidence="2" id="KW-1185">Reference proteome</keyword>
<dbReference type="CDD" id="cd05826">
    <property type="entry name" value="Sortase_B"/>
    <property type="match status" value="1"/>
</dbReference>
<gene>
    <name evidence="1" type="ORF">NK125_08370</name>
</gene>
<dbReference type="InterPro" id="IPR009835">
    <property type="entry name" value="SrtB"/>
</dbReference>
<evidence type="ECO:0000313" key="1">
    <source>
        <dbReference type="EMBL" id="MCP1102424.1"/>
    </source>
</evidence>
<organism evidence="1 2">
    <name type="scientific">Aequitasia blattaphilus</name>
    <dbReference type="NCBI Taxonomy" id="2949332"/>
    <lineage>
        <taxon>Bacteria</taxon>
        <taxon>Bacillati</taxon>
        <taxon>Bacillota</taxon>
        <taxon>Clostridia</taxon>
        <taxon>Lachnospirales</taxon>
        <taxon>Lachnospiraceae</taxon>
        <taxon>Aequitasia</taxon>
    </lineage>
</organism>
<dbReference type="RefSeq" id="WP_262066209.1">
    <property type="nucleotide sequence ID" value="NZ_JAMXOD010000010.1"/>
</dbReference>
<dbReference type="Proteomes" id="UP001523566">
    <property type="component" value="Unassembled WGS sequence"/>
</dbReference>
<proteinExistence type="predicted"/>
<protein>
    <submittedName>
        <fullName evidence="1">Class B sortase</fullName>
    </submittedName>
</protein>
<name>A0ABT1E9A8_9FIRM</name>